<reference evidence="3" key="1">
    <citation type="submission" date="2020-01" db="EMBL/GenBank/DDBJ databases">
        <authorList>
            <consortium name="DOE Joint Genome Institute"/>
            <person name="Haridas S."/>
            <person name="Albert R."/>
            <person name="Binder M."/>
            <person name="Bloem J."/>
            <person name="Labutti K."/>
            <person name="Salamov A."/>
            <person name="Andreopoulos B."/>
            <person name="Baker S.E."/>
            <person name="Barry K."/>
            <person name="Bills G."/>
            <person name="Bluhm B.H."/>
            <person name="Cannon C."/>
            <person name="Castanera R."/>
            <person name="Culley D.E."/>
            <person name="Daum C."/>
            <person name="Ezra D."/>
            <person name="Gonzalez J.B."/>
            <person name="Henrissat B."/>
            <person name="Kuo A."/>
            <person name="Liang C."/>
            <person name="Lipzen A."/>
            <person name="Lutzoni F."/>
            <person name="Magnuson J."/>
            <person name="Mondo S."/>
            <person name="Nolan M."/>
            <person name="Ohm R."/>
            <person name="Pangilinan J."/>
            <person name="Park H.-J."/>
            <person name="Ramirez L."/>
            <person name="Alfaro M."/>
            <person name="Sun H."/>
            <person name="Tritt A."/>
            <person name="Yoshinaga Y."/>
            <person name="Zwiers L.-H."/>
            <person name="Turgeon B.G."/>
            <person name="Goodwin S.B."/>
            <person name="Spatafora J.W."/>
            <person name="Crous P.W."/>
            <person name="Grigoriev I.V."/>
        </authorList>
    </citation>
    <scope>NUCLEOTIDE SEQUENCE</scope>
    <source>
        <strain evidence="3">CBS 342.82</strain>
    </source>
</reference>
<evidence type="ECO:0000313" key="3">
    <source>
        <dbReference type="RefSeq" id="XP_033462957.1"/>
    </source>
</evidence>
<sequence>MSLKQCCATGSLHTGTPTGRVEKLHGLNVYIAEPPAGTTAKGIVVIIHDAFGIELPNNRILADAYAKEGGFKVLLPEFFVPGTGVPASALLSLSAFNAKGFSAQIAKVGHAITLARTMIPFIFYNRPSAAEPRVYGFLQALKQHEAANLPVGVAGFCWGGYFVAKICSGVLQPVDPTSPPVVACGFTAHPSFLKYPKDIEAVKLPFAVAASEHDIQMSPANAKSTREILERKNKENLAAGTSATVQHEFVLYEGAHHGFAVRADEDATHEAEQGKKAEAQAIAWFTKWFPEA</sequence>
<dbReference type="Gene3D" id="3.40.50.1820">
    <property type="entry name" value="alpha/beta hydrolase"/>
    <property type="match status" value="1"/>
</dbReference>
<reference evidence="3" key="3">
    <citation type="submission" date="2025-08" db="UniProtKB">
        <authorList>
            <consortium name="RefSeq"/>
        </authorList>
    </citation>
    <scope>IDENTIFICATION</scope>
    <source>
        <strain evidence="3">CBS 342.82</strain>
    </source>
</reference>
<dbReference type="AlphaFoldDB" id="A0A6J3MD25"/>
<organism evidence="3">
    <name type="scientific">Dissoconium aciculare CBS 342.82</name>
    <dbReference type="NCBI Taxonomy" id="1314786"/>
    <lineage>
        <taxon>Eukaryota</taxon>
        <taxon>Fungi</taxon>
        <taxon>Dikarya</taxon>
        <taxon>Ascomycota</taxon>
        <taxon>Pezizomycotina</taxon>
        <taxon>Dothideomycetes</taxon>
        <taxon>Dothideomycetidae</taxon>
        <taxon>Mycosphaerellales</taxon>
        <taxon>Dissoconiaceae</taxon>
        <taxon>Dissoconium</taxon>
    </lineage>
</organism>
<evidence type="ECO:0000313" key="2">
    <source>
        <dbReference type="Proteomes" id="UP000504637"/>
    </source>
</evidence>
<dbReference type="RefSeq" id="XP_033462957.1">
    <property type="nucleotide sequence ID" value="XM_033608336.1"/>
</dbReference>
<evidence type="ECO:0000259" key="1">
    <source>
        <dbReference type="Pfam" id="PF01738"/>
    </source>
</evidence>
<dbReference type="Pfam" id="PF01738">
    <property type="entry name" value="DLH"/>
    <property type="match status" value="1"/>
</dbReference>
<reference evidence="3" key="2">
    <citation type="submission" date="2020-04" db="EMBL/GenBank/DDBJ databases">
        <authorList>
            <consortium name="NCBI Genome Project"/>
        </authorList>
    </citation>
    <scope>NUCLEOTIDE SEQUENCE</scope>
    <source>
        <strain evidence="3">CBS 342.82</strain>
    </source>
</reference>
<proteinExistence type="predicted"/>
<dbReference type="SUPFAM" id="SSF53474">
    <property type="entry name" value="alpha/beta-Hydrolases"/>
    <property type="match status" value="1"/>
</dbReference>
<keyword evidence="2" id="KW-1185">Reference proteome</keyword>
<gene>
    <name evidence="3" type="ORF">K489DRAFT_428370</name>
</gene>
<name>A0A6J3MD25_9PEZI</name>
<dbReference type="Proteomes" id="UP000504637">
    <property type="component" value="Unplaced"/>
</dbReference>
<dbReference type="PANTHER" id="PTHR17630">
    <property type="entry name" value="DIENELACTONE HYDROLASE"/>
    <property type="match status" value="1"/>
</dbReference>
<dbReference type="GeneID" id="54366136"/>
<accession>A0A6J3MD25</accession>
<dbReference type="InterPro" id="IPR002925">
    <property type="entry name" value="Dienelactn_hydro"/>
</dbReference>
<feature type="domain" description="Dienelactone hydrolase" evidence="1">
    <location>
        <begin position="28"/>
        <end position="287"/>
    </location>
</feature>
<protein>
    <submittedName>
        <fullName evidence="3">Alpha/beta-hydrolase</fullName>
    </submittedName>
</protein>
<dbReference type="OrthoDB" id="17560at2759"/>
<dbReference type="InterPro" id="IPR029058">
    <property type="entry name" value="AB_hydrolase_fold"/>
</dbReference>
<dbReference type="PANTHER" id="PTHR17630:SF105">
    <property type="entry name" value="DIENELACTONE HYDROLASE FAMILY PROTEIN (AFU_ORTHOLOGUE AFUA_4G08790)"/>
    <property type="match status" value="1"/>
</dbReference>
<dbReference type="GO" id="GO:0016787">
    <property type="term" value="F:hydrolase activity"/>
    <property type="evidence" value="ECO:0007669"/>
    <property type="project" value="InterPro"/>
</dbReference>